<accession>A0A6A4J9Z8</accession>
<dbReference type="GO" id="GO:0003796">
    <property type="term" value="F:lysozyme activity"/>
    <property type="evidence" value="ECO:0007669"/>
    <property type="project" value="UniProtKB-EC"/>
</dbReference>
<reference evidence="7" key="1">
    <citation type="journal article" date="2021" name="Mol. Ecol. Resour.">
        <title>Apolygus lucorum genome provides insights into omnivorousness and mesophyll feeding.</title>
        <authorList>
            <person name="Liu Y."/>
            <person name="Liu H."/>
            <person name="Wang H."/>
            <person name="Huang T."/>
            <person name="Liu B."/>
            <person name="Yang B."/>
            <person name="Yin L."/>
            <person name="Li B."/>
            <person name="Zhang Y."/>
            <person name="Zhang S."/>
            <person name="Jiang F."/>
            <person name="Zhang X."/>
            <person name="Ren Y."/>
            <person name="Wang B."/>
            <person name="Wang S."/>
            <person name="Lu Y."/>
            <person name="Wu K."/>
            <person name="Fan W."/>
            <person name="Wang G."/>
        </authorList>
    </citation>
    <scope>NUCLEOTIDE SEQUENCE</scope>
    <source>
        <strain evidence="7">12Hb</strain>
    </source>
</reference>
<keyword evidence="8" id="KW-1185">Reference proteome</keyword>
<dbReference type="EC" id="3.2.1.17" evidence="2"/>
<dbReference type="AlphaFoldDB" id="A0A6A4J9Z8"/>
<dbReference type="GO" id="GO:0042742">
    <property type="term" value="P:defense response to bacterium"/>
    <property type="evidence" value="ECO:0007669"/>
    <property type="project" value="UniProtKB-KW"/>
</dbReference>
<organism evidence="7 8">
    <name type="scientific">Apolygus lucorum</name>
    <name type="common">Small green plant bug</name>
    <name type="synonym">Lygocoris lucorum</name>
    <dbReference type="NCBI Taxonomy" id="248454"/>
    <lineage>
        <taxon>Eukaryota</taxon>
        <taxon>Metazoa</taxon>
        <taxon>Ecdysozoa</taxon>
        <taxon>Arthropoda</taxon>
        <taxon>Hexapoda</taxon>
        <taxon>Insecta</taxon>
        <taxon>Pterygota</taxon>
        <taxon>Neoptera</taxon>
        <taxon>Paraneoptera</taxon>
        <taxon>Hemiptera</taxon>
        <taxon>Heteroptera</taxon>
        <taxon>Panheteroptera</taxon>
        <taxon>Cimicomorpha</taxon>
        <taxon>Miridae</taxon>
        <taxon>Mirini</taxon>
        <taxon>Apolygus</taxon>
    </lineage>
</organism>
<name>A0A6A4J9Z8_APOLU</name>
<dbReference type="OrthoDB" id="6692707at2759"/>
<dbReference type="InterPro" id="IPR019799">
    <property type="entry name" value="Glyco_hydro_22_CS"/>
</dbReference>
<dbReference type="SMART" id="SM00263">
    <property type="entry name" value="LYZ1"/>
    <property type="match status" value="1"/>
</dbReference>
<feature type="domain" description="Glycosyl hydrolases family 22 (GH22)" evidence="6">
    <location>
        <begin position="81"/>
        <end position="99"/>
    </location>
</feature>
<dbReference type="PROSITE" id="PS51348">
    <property type="entry name" value="GLYCOSYL_HYDROL_F22_2"/>
    <property type="match status" value="1"/>
</dbReference>
<evidence type="ECO:0000256" key="2">
    <source>
        <dbReference type="ARBA" id="ARBA00012732"/>
    </source>
</evidence>
<keyword evidence="3" id="KW-0929">Antimicrobial</keyword>
<evidence type="ECO:0000313" key="8">
    <source>
        <dbReference type="Proteomes" id="UP000466442"/>
    </source>
</evidence>
<keyword evidence="5" id="KW-0326">Glycosidase</keyword>
<dbReference type="GO" id="GO:0031640">
    <property type="term" value="P:killing of cells of another organism"/>
    <property type="evidence" value="ECO:0007669"/>
    <property type="project" value="UniProtKB-KW"/>
</dbReference>
<evidence type="ECO:0000256" key="5">
    <source>
        <dbReference type="ARBA" id="ARBA00023295"/>
    </source>
</evidence>
<dbReference type="Gene3D" id="1.10.530.10">
    <property type="match status" value="1"/>
</dbReference>
<comment type="catalytic activity">
    <reaction evidence="1">
        <text>Hydrolysis of (1-&gt;4)-beta-linkages between N-acetylmuramic acid and N-acetyl-D-glucosamine residues in a peptidoglycan and between N-acetyl-D-glucosamine residues in chitodextrins.</text>
        <dbReference type="EC" id="3.2.1.17"/>
    </reaction>
</comment>
<dbReference type="InterPro" id="IPR001916">
    <property type="entry name" value="Glyco_hydro_22"/>
</dbReference>
<evidence type="ECO:0000259" key="6">
    <source>
        <dbReference type="PROSITE" id="PS00128"/>
    </source>
</evidence>
<evidence type="ECO:0000256" key="3">
    <source>
        <dbReference type="ARBA" id="ARBA00022638"/>
    </source>
</evidence>
<dbReference type="PROSITE" id="PS00128">
    <property type="entry name" value="GLYCOSYL_HYDROL_F22_1"/>
    <property type="match status" value="1"/>
</dbReference>
<dbReference type="Pfam" id="PF00062">
    <property type="entry name" value="Lys"/>
    <property type="match status" value="1"/>
</dbReference>
<evidence type="ECO:0000256" key="1">
    <source>
        <dbReference type="ARBA" id="ARBA00000632"/>
    </source>
</evidence>
<comment type="caution">
    <text evidence="7">The sequence shown here is derived from an EMBL/GenBank/DDBJ whole genome shotgun (WGS) entry which is preliminary data.</text>
</comment>
<dbReference type="PANTHER" id="PTHR11407:SF63">
    <property type="entry name" value="LYSOZYME C"/>
    <property type="match status" value="1"/>
</dbReference>
<keyword evidence="3" id="KW-0081">Bacteriolytic enzyme</keyword>
<proteinExistence type="predicted"/>
<dbReference type="InterPro" id="IPR023346">
    <property type="entry name" value="Lysozyme-like_dom_sf"/>
</dbReference>
<keyword evidence="5" id="KW-0378">Hydrolase</keyword>
<dbReference type="SUPFAM" id="SSF53955">
    <property type="entry name" value="Lysozyme-like"/>
    <property type="match status" value="1"/>
</dbReference>
<gene>
    <name evidence="7" type="ORF">GE061_017473</name>
</gene>
<evidence type="ECO:0000256" key="4">
    <source>
        <dbReference type="ARBA" id="ARBA00023157"/>
    </source>
</evidence>
<dbReference type="PANTHER" id="PTHR11407">
    <property type="entry name" value="LYSOZYME C"/>
    <property type="match status" value="1"/>
</dbReference>
<protein>
    <recommendedName>
        <fullName evidence="2">lysozyme</fullName>
        <ecNumber evidence="2">3.2.1.17</ecNumber>
    </recommendedName>
</protein>
<dbReference type="EMBL" id="WIXP02000008">
    <property type="protein sequence ID" value="KAF6206244.1"/>
    <property type="molecule type" value="Genomic_DNA"/>
</dbReference>
<evidence type="ECO:0000313" key="7">
    <source>
        <dbReference type="EMBL" id="KAF6206244.1"/>
    </source>
</evidence>
<sequence>MCRRAWLVLLLLSLLDIVHLRTYDPCEFAQVLTRDQYNVSFWHIPTWTCLGYVASGLNTSYNQDGYHGLFRISGQHWCGQCNMTCDKLMDDDITDDMACANTIYERHNNIRNSGFRAWGSFYSVCLEPWVHLKDHDCHKFWKFLILRIPKLDHERFLNTRHGETTENILTAEQIGVAFPEANNNTNSTSGHQAEHHTAWAAHHLLVSDAGILILVLLLVFVVAGSIEIWRRYDLPLSNLCP</sequence>
<dbReference type="Proteomes" id="UP000466442">
    <property type="component" value="Unassembled WGS sequence"/>
</dbReference>
<keyword evidence="4" id="KW-1015">Disulfide bond</keyword>